<dbReference type="InterPro" id="IPR010071">
    <property type="entry name" value="AA_adenyl_dom"/>
</dbReference>
<keyword evidence="2" id="KW-0597">Phosphoprotein</keyword>
<dbReference type="InterPro" id="IPR009081">
    <property type="entry name" value="PP-bd_ACP"/>
</dbReference>
<dbReference type="SUPFAM" id="SSF56801">
    <property type="entry name" value="Acetyl-CoA synthetase-like"/>
    <property type="match status" value="1"/>
</dbReference>
<evidence type="ECO:0000313" key="6">
    <source>
        <dbReference type="Proteomes" id="UP001153328"/>
    </source>
</evidence>
<dbReference type="PROSITE" id="PS50075">
    <property type="entry name" value="CARRIER"/>
    <property type="match status" value="1"/>
</dbReference>
<evidence type="ECO:0000259" key="4">
    <source>
        <dbReference type="PROSITE" id="PS50075"/>
    </source>
</evidence>
<dbReference type="GO" id="GO:0031177">
    <property type="term" value="F:phosphopantetheine binding"/>
    <property type="evidence" value="ECO:0007669"/>
    <property type="project" value="InterPro"/>
</dbReference>
<dbReference type="InterPro" id="IPR045851">
    <property type="entry name" value="AMP-bd_C_sf"/>
</dbReference>
<reference evidence="5" key="1">
    <citation type="submission" date="2021-06" db="EMBL/GenBank/DDBJ databases">
        <authorList>
            <person name="Arsene-Ploetze F."/>
        </authorList>
    </citation>
    <scope>NUCLEOTIDE SEQUENCE</scope>
    <source>
        <strain evidence="5">SBRY1</strain>
    </source>
</reference>
<dbReference type="InterPro" id="IPR020806">
    <property type="entry name" value="PKS_PP-bd"/>
</dbReference>
<dbReference type="GO" id="GO:0017000">
    <property type="term" value="P:antibiotic biosynthetic process"/>
    <property type="evidence" value="ECO:0007669"/>
    <property type="project" value="UniProtKB-ARBA"/>
</dbReference>
<dbReference type="CDD" id="cd05235">
    <property type="entry name" value="SDR_e1"/>
    <property type="match status" value="1"/>
</dbReference>
<dbReference type="Pfam" id="PF07993">
    <property type="entry name" value="NAD_binding_4"/>
    <property type="match status" value="1"/>
</dbReference>
<dbReference type="InterPro" id="IPR036291">
    <property type="entry name" value="NAD(P)-bd_dom_sf"/>
</dbReference>
<evidence type="ECO:0000313" key="5">
    <source>
        <dbReference type="EMBL" id="CAG7651789.1"/>
    </source>
</evidence>
<evidence type="ECO:0000256" key="3">
    <source>
        <dbReference type="SAM" id="MobiDB-lite"/>
    </source>
</evidence>
<proteinExistence type="predicted"/>
<sequence length="1023" mass="109980">MPSGQQEPGLQEGDRPSCFRGRSVPYPVDSTVLQLFERQAAGAPERPALTFGGETLTYGELNGRANRLAERLRTLGVRRGDFVPLVMGNCLELPLSMIALMKLAAPFVPVDDTWPRERFEEVIAALDPPVVLTAGKVDPPAEDARSVLVDAASLDELHSNHHGPAAGLSDLAYGFFTSGSTGVPKCALNIHRGLLNRFVHMTRRFGGGSDVVLQNSRHVFDSSLWQLLWPLTNGSRVVIPERSGILDLTATVEVIRRHQVTMTDFVPSIFNALVDLLSARPSYVRDLASLRRLLVGGEEISVPAVHAFRAMLPAVGITNTYGPTEAAIGSVFHDVGDDDVETIPIGLPIDNTYAVVVDDDMAPLGPTAVGEICIGGDCLGLGYLDDPAKTDAAFVPNPFAEIPGSRLYRTGDLGFLRTDGLIHFVGRRDQQVKIGGVRIELSEVEGALAAHPGVREARVIALDTAGVKVLGAFVTARSVLTAEELRAHAETALAPGLRPKRYFLVDAFPLTPNGKLDRKALAGLAAPAKKPAGAVALTPAERAVADIWLSLLPCDEVTADDDFFACGGDSLAALRLTLALEVDSGVKLSVKDIVNAPTLRGQAALVSGAGTATTAPAAPSRDLFAPDLDLPADVRVSGAVPRGPVENVLLTGATGFIGAHLLHELLARTSATVHCLVRGTDRASAYERLVANLREQRLWAEAHADRVVVVNGDLAEPRFGLSDADYDALADRVDTIVHNGALVNLLLSYQAHRAVNVLSTRQIISFAATGPVKRLHYVSTLGVCVPQPDAAPAASPVREASVLGTPPPVRGYDQSKWVAEHLLDAAAERGLPTAVYRLGEVMPHSVHGVPSRRGLADGLVKACIRTGLAFKSPIRMDYTPVDYVSGFVVASVLRYETGCFHVLQPRAVDFDELLAAFAGHFPLQWVDYRDFWCALDDLHDLHDLHDVHGRHEDGSDPDGLVRLLSALPRPDAAFDPADLASLFSDSTALFARARTQRFLDRERLAWPEVGREVFERYAAYYRA</sequence>
<protein>
    <submittedName>
        <fullName evidence="5">Amino acid adenylation domain-containing protein/thioester reductase-like protein</fullName>
    </submittedName>
</protein>
<dbReference type="Gene3D" id="3.40.50.12780">
    <property type="entry name" value="N-terminal domain of ligase-like"/>
    <property type="match status" value="1"/>
</dbReference>
<dbReference type="Pfam" id="PF00550">
    <property type="entry name" value="PP-binding"/>
    <property type="match status" value="1"/>
</dbReference>
<dbReference type="Gene3D" id="1.10.1200.10">
    <property type="entry name" value="ACP-like"/>
    <property type="match status" value="1"/>
</dbReference>
<dbReference type="InterPro" id="IPR010080">
    <property type="entry name" value="Thioester_reductase-like_dom"/>
</dbReference>
<dbReference type="SUPFAM" id="SSF47336">
    <property type="entry name" value="ACP-like"/>
    <property type="match status" value="1"/>
</dbReference>
<dbReference type="PANTHER" id="PTHR44845">
    <property type="entry name" value="CARRIER DOMAIN-CONTAINING PROTEIN"/>
    <property type="match status" value="1"/>
</dbReference>
<dbReference type="InterPro" id="IPR013120">
    <property type="entry name" value="FAR_NAD-bd"/>
</dbReference>
<feature type="domain" description="Carrier" evidence="4">
    <location>
        <begin position="535"/>
        <end position="610"/>
    </location>
</feature>
<dbReference type="Pfam" id="PF00501">
    <property type="entry name" value="AMP-binding"/>
    <property type="match status" value="1"/>
</dbReference>
<gene>
    <name evidence="5" type="ORF">SBRY_50703</name>
</gene>
<dbReference type="InterPro" id="IPR025110">
    <property type="entry name" value="AMP-bd_C"/>
</dbReference>
<dbReference type="NCBIfam" id="TIGR01733">
    <property type="entry name" value="AA-adenyl-dom"/>
    <property type="match status" value="1"/>
</dbReference>
<dbReference type="NCBIfam" id="TIGR01746">
    <property type="entry name" value="Thioester-redct"/>
    <property type="match status" value="1"/>
</dbReference>
<dbReference type="Gene3D" id="3.30.300.30">
    <property type="match status" value="1"/>
</dbReference>
<comment type="caution">
    <text evidence="5">The sequence shown here is derived from an EMBL/GenBank/DDBJ whole genome shotgun (WGS) entry which is preliminary data.</text>
</comment>
<accession>A0A9W4H5C2</accession>
<dbReference type="InterPro" id="IPR036736">
    <property type="entry name" value="ACP-like_sf"/>
</dbReference>
<feature type="region of interest" description="Disordered" evidence="3">
    <location>
        <begin position="1"/>
        <end position="21"/>
    </location>
</feature>
<dbReference type="AlphaFoldDB" id="A0A9W4H5C2"/>
<organism evidence="5 6">
    <name type="scientific">Actinacidiphila bryophytorum</name>
    <dbReference type="NCBI Taxonomy" id="1436133"/>
    <lineage>
        <taxon>Bacteria</taxon>
        <taxon>Bacillati</taxon>
        <taxon>Actinomycetota</taxon>
        <taxon>Actinomycetes</taxon>
        <taxon>Kitasatosporales</taxon>
        <taxon>Streptomycetaceae</taxon>
        <taxon>Actinacidiphila</taxon>
    </lineage>
</organism>
<evidence type="ECO:0000256" key="2">
    <source>
        <dbReference type="ARBA" id="ARBA00022553"/>
    </source>
</evidence>
<dbReference type="PANTHER" id="PTHR44845:SF6">
    <property type="entry name" value="BETA-ALANINE-ACTIVATING ENZYME"/>
    <property type="match status" value="1"/>
</dbReference>
<dbReference type="SMART" id="SM00823">
    <property type="entry name" value="PKS_PP"/>
    <property type="match status" value="1"/>
</dbReference>
<dbReference type="Pfam" id="PF13193">
    <property type="entry name" value="AMP-binding_C"/>
    <property type="match status" value="1"/>
</dbReference>
<dbReference type="InterPro" id="IPR042099">
    <property type="entry name" value="ANL_N_sf"/>
</dbReference>
<dbReference type="EMBL" id="CAJVAX010000019">
    <property type="protein sequence ID" value="CAG7651789.1"/>
    <property type="molecule type" value="Genomic_DNA"/>
</dbReference>
<dbReference type="CDD" id="cd05930">
    <property type="entry name" value="A_NRPS"/>
    <property type="match status" value="1"/>
</dbReference>
<dbReference type="InterPro" id="IPR000873">
    <property type="entry name" value="AMP-dep_synth/lig_dom"/>
</dbReference>
<name>A0A9W4H5C2_9ACTN</name>
<dbReference type="Gene3D" id="3.40.50.720">
    <property type="entry name" value="NAD(P)-binding Rossmann-like Domain"/>
    <property type="match status" value="1"/>
</dbReference>
<evidence type="ECO:0000256" key="1">
    <source>
        <dbReference type="ARBA" id="ARBA00022450"/>
    </source>
</evidence>
<dbReference type="Proteomes" id="UP001153328">
    <property type="component" value="Unassembled WGS sequence"/>
</dbReference>
<keyword evidence="1" id="KW-0596">Phosphopantetheine</keyword>
<dbReference type="SUPFAM" id="SSF51735">
    <property type="entry name" value="NAD(P)-binding Rossmann-fold domains"/>
    <property type="match status" value="1"/>
</dbReference>
<keyword evidence="6" id="KW-1185">Reference proteome</keyword>